<dbReference type="BioCyc" id="EBAC796937-HMP:GMGH-622-MONOMER"/>
<dbReference type="InterPro" id="IPR010064">
    <property type="entry name" value="HK97-gp10_tail"/>
</dbReference>
<dbReference type="Proteomes" id="UP000006437">
    <property type="component" value="Unassembled WGS sequence"/>
</dbReference>
<sequence length="138" mass="15750">MNSGIDVSGFISYRNQLQSLTDKIDDIFIQALYEIAQRELRIAKKNTPVGDYPDGSGKVGGTLRRGWAITDITKTEDGYLIKVKNDVDYASYVEFGHRTRDHAKWVDGYFMMTIAESKVKAKIDEIVERHIQEAFKNL</sequence>
<dbReference type="HOGENOM" id="CLU_119007_0_0_9"/>
<reference evidence="1 2" key="1">
    <citation type="submission" date="2011-08" db="EMBL/GenBank/DDBJ databases">
        <title>The Genome Sequence of Eubacteriaceae bacterium ACC19a.</title>
        <authorList>
            <consortium name="The Broad Institute Genome Sequencing Platform"/>
            <person name="Earl A."/>
            <person name="Ward D."/>
            <person name="Feldgarden M."/>
            <person name="Gevers D."/>
            <person name="Sizova M."/>
            <person name="Hazen A."/>
            <person name="Epstein S."/>
            <person name="Young S.K."/>
            <person name="Zeng Q."/>
            <person name="Gargeya S."/>
            <person name="Fitzgerald M."/>
            <person name="Haas B."/>
            <person name="Abouelleil A."/>
            <person name="Alvarado L."/>
            <person name="Arachchi H.M."/>
            <person name="Berlin A."/>
            <person name="Brown A."/>
            <person name="Chapman S.B."/>
            <person name="Chen Z."/>
            <person name="Dunbar C."/>
            <person name="Freedman E."/>
            <person name="Gearin G."/>
            <person name="Gellesch M."/>
            <person name="Goldberg J."/>
            <person name="Griggs A."/>
            <person name="Gujja S."/>
            <person name="Heiman D."/>
            <person name="Howarth C."/>
            <person name="Larson L."/>
            <person name="Lui A."/>
            <person name="MacDonald P.J.P."/>
            <person name="Montmayeur A."/>
            <person name="Murphy C."/>
            <person name="Neiman D."/>
            <person name="Pearson M."/>
            <person name="Priest M."/>
            <person name="Roberts A."/>
            <person name="Saif S."/>
            <person name="Shea T."/>
            <person name="Shenoy N."/>
            <person name="Sisk P."/>
            <person name="Stolte C."/>
            <person name="Sykes S."/>
            <person name="Wortman J."/>
            <person name="Nusbaum C."/>
            <person name="Birren B."/>
        </authorList>
    </citation>
    <scope>NUCLEOTIDE SEQUENCE [LARGE SCALE GENOMIC DNA]</scope>
    <source>
        <strain evidence="1 2">ACC19a</strain>
    </source>
</reference>
<name>G9X2L3_9FIRM</name>
<protein>
    <recommendedName>
        <fullName evidence="3">HK97 gp10 family phage protein</fullName>
    </recommendedName>
</protein>
<organism evidence="1 2">
    <name type="scientific">Peptoanaerobacter stomatis</name>
    <dbReference type="NCBI Taxonomy" id="796937"/>
    <lineage>
        <taxon>Bacteria</taxon>
        <taxon>Bacillati</taxon>
        <taxon>Bacillota</taxon>
        <taxon>Clostridia</taxon>
        <taxon>Peptostreptococcales</taxon>
        <taxon>Filifactoraceae</taxon>
        <taxon>Peptoanaerobacter</taxon>
    </lineage>
</organism>
<evidence type="ECO:0008006" key="3">
    <source>
        <dbReference type="Google" id="ProtNLM"/>
    </source>
</evidence>
<evidence type="ECO:0000313" key="2">
    <source>
        <dbReference type="Proteomes" id="UP000006437"/>
    </source>
</evidence>
<evidence type="ECO:0000313" key="1">
    <source>
        <dbReference type="EMBL" id="EHL11083.1"/>
    </source>
</evidence>
<gene>
    <name evidence="1" type="ORF">HMPREF9629_00620</name>
</gene>
<dbReference type="EMBL" id="AFZE01000056">
    <property type="protein sequence ID" value="EHL11083.1"/>
    <property type="molecule type" value="Genomic_DNA"/>
</dbReference>
<dbReference type="AlphaFoldDB" id="G9X2L3"/>
<comment type="caution">
    <text evidence="1">The sequence shown here is derived from an EMBL/GenBank/DDBJ whole genome shotgun (WGS) entry which is preliminary data.</text>
</comment>
<proteinExistence type="predicted"/>
<dbReference type="PATRIC" id="fig|796937.3.peg.1854"/>
<dbReference type="Pfam" id="PF04883">
    <property type="entry name" value="HK97-gp10_like"/>
    <property type="match status" value="1"/>
</dbReference>
<accession>G9X2L3</accession>